<dbReference type="SUPFAM" id="SSF56112">
    <property type="entry name" value="Protein kinase-like (PK-like)"/>
    <property type="match status" value="1"/>
</dbReference>
<dbReference type="InterPro" id="IPR001245">
    <property type="entry name" value="Ser-Thr/Tyr_kinase_cat_dom"/>
</dbReference>
<feature type="binding site" evidence="5">
    <location>
        <position position="99"/>
    </location>
    <ligand>
        <name>ATP</name>
        <dbReference type="ChEBI" id="CHEBI:30616"/>
    </ligand>
</feature>
<evidence type="ECO:0000313" key="8">
    <source>
        <dbReference type="EMBL" id="CAK9313252.1"/>
    </source>
</evidence>
<dbReference type="Proteomes" id="UP001642487">
    <property type="component" value="Chromosome 11"/>
</dbReference>
<dbReference type="PANTHER" id="PTHR47985">
    <property type="entry name" value="OS07G0668900 PROTEIN"/>
    <property type="match status" value="1"/>
</dbReference>
<dbReference type="InterPro" id="IPR011009">
    <property type="entry name" value="Kinase-like_dom_sf"/>
</dbReference>
<evidence type="ECO:0000256" key="5">
    <source>
        <dbReference type="PROSITE-ProRule" id="PRU10141"/>
    </source>
</evidence>
<evidence type="ECO:0000256" key="3">
    <source>
        <dbReference type="ARBA" id="ARBA00023136"/>
    </source>
</evidence>
<keyword evidence="9" id="KW-1185">Reference proteome</keyword>
<name>A0ABP0Y3D6_9ROSI</name>
<keyword evidence="2" id="KW-0808">Transferase</keyword>
<dbReference type="EMBL" id="OZ021745">
    <property type="protein sequence ID" value="CAK9313252.1"/>
    <property type="molecule type" value="Genomic_DNA"/>
</dbReference>
<feature type="compositionally biased region" description="Basic and acidic residues" evidence="6">
    <location>
        <begin position="38"/>
        <end position="49"/>
    </location>
</feature>
<sequence>MSCFFCVTPRTQDGSRVESDSRVRFESRHSVNSSGTWRGKEGESNRESCPKGSAAARSFTFRELAMATRGFKEINLLGEGGFGRVYKGRLESGQIVAVKQLNRDGLQGFQEFIVEVLMLSLLHHPNLVTLIGYCTDGDQRLLVYEYMPMGSLEDHLF</sequence>
<proteinExistence type="predicted"/>
<evidence type="ECO:0000259" key="7">
    <source>
        <dbReference type="PROSITE" id="PS50011"/>
    </source>
</evidence>
<keyword evidence="3" id="KW-0472">Membrane</keyword>
<evidence type="ECO:0000256" key="1">
    <source>
        <dbReference type="ARBA" id="ARBA00004193"/>
    </source>
</evidence>
<accession>A0ABP0Y3D6</accession>
<feature type="domain" description="Protein kinase" evidence="7">
    <location>
        <begin position="71"/>
        <end position="157"/>
    </location>
</feature>
<keyword evidence="2" id="KW-0723">Serine/threonine-protein kinase</keyword>
<feature type="region of interest" description="Disordered" evidence="6">
    <location>
        <begin position="32"/>
        <end position="51"/>
    </location>
</feature>
<protein>
    <recommendedName>
        <fullName evidence="7">Protein kinase domain-containing protein</fullName>
    </recommendedName>
</protein>
<dbReference type="PANTHER" id="PTHR47985:SF3">
    <property type="entry name" value="SERINE_THREONINE-PROTEIN KINASE PBL21-RELATED"/>
    <property type="match status" value="1"/>
</dbReference>
<feature type="non-terminal residue" evidence="8">
    <location>
        <position position="1"/>
    </location>
</feature>
<keyword evidence="4" id="KW-0449">Lipoprotein</keyword>
<dbReference type="PROSITE" id="PS00107">
    <property type="entry name" value="PROTEIN_KINASE_ATP"/>
    <property type="match status" value="1"/>
</dbReference>
<gene>
    <name evidence="8" type="ORF">CITCOLO1_LOCUS4965</name>
</gene>
<organism evidence="8 9">
    <name type="scientific">Citrullus colocynthis</name>
    <name type="common">colocynth</name>
    <dbReference type="NCBI Taxonomy" id="252529"/>
    <lineage>
        <taxon>Eukaryota</taxon>
        <taxon>Viridiplantae</taxon>
        <taxon>Streptophyta</taxon>
        <taxon>Embryophyta</taxon>
        <taxon>Tracheophyta</taxon>
        <taxon>Spermatophyta</taxon>
        <taxon>Magnoliopsida</taxon>
        <taxon>eudicotyledons</taxon>
        <taxon>Gunneridae</taxon>
        <taxon>Pentapetalae</taxon>
        <taxon>rosids</taxon>
        <taxon>fabids</taxon>
        <taxon>Cucurbitales</taxon>
        <taxon>Cucurbitaceae</taxon>
        <taxon>Benincaseae</taxon>
        <taxon>Citrullus</taxon>
    </lineage>
</organism>
<keyword evidence="5" id="KW-0067">ATP-binding</keyword>
<dbReference type="Pfam" id="PF07714">
    <property type="entry name" value="PK_Tyr_Ser-Thr"/>
    <property type="match status" value="1"/>
</dbReference>
<evidence type="ECO:0000256" key="6">
    <source>
        <dbReference type="SAM" id="MobiDB-lite"/>
    </source>
</evidence>
<comment type="subcellular location">
    <subcellularLocation>
        <location evidence="1">Cell membrane</location>
        <topology evidence="1">Lipid-anchor</topology>
    </subcellularLocation>
</comment>
<keyword evidence="5" id="KW-0547">Nucleotide-binding</keyword>
<dbReference type="InterPro" id="IPR017441">
    <property type="entry name" value="Protein_kinase_ATP_BS"/>
</dbReference>
<evidence type="ECO:0000256" key="4">
    <source>
        <dbReference type="ARBA" id="ARBA00023288"/>
    </source>
</evidence>
<dbReference type="InterPro" id="IPR000719">
    <property type="entry name" value="Prot_kinase_dom"/>
</dbReference>
<evidence type="ECO:0000256" key="2">
    <source>
        <dbReference type="ARBA" id="ARBA00022527"/>
    </source>
</evidence>
<dbReference type="PROSITE" id="PS50011">
    <property type="entry name" value="PROTEIN_KINASE_DOM"/>
    <property type="match status" value="1"/>
</dbReference>
<keyword evidence="2" id="KW-0418">Kinase</keyword>
<evidence type="ECO:0000313" key="9">
    <source>
        <dbReference type="Proteomes" id="UP001642487"/>
    </source>
</evidence>
<dbReference type="Gene3D" id="3.30.200.20">
    <property type="entry name" value="Phosphorylase Kinase, domain 1"/>
    <property type="match status" value="1"/>
</dbReference>
<reference evidence="8 9" key="1">
    <citation type="submission" date="2024-03" db="EMBL/GenBank/DDBJ databases">
        <authorList>
            <person name="Gkanogiannis A."/>
            <person name="Becerra Lopez-Lavalle L."/>
        </authorList>
    </citation>
    <scope>NUCLEOTIDE SEQUENCE [LARGE SCALE GENOMIC DNA]</scope>
</reference>